<dbReference type="GO" id="GO:1990961">
    <property type="term" value="P:xenobiotic detoxification by transmembrane export across the plasma membrane"/>
    <property type="evidence" value="ECO:0007669"/>
    <property type="project" value="InterPro"/>
</dbReference>
<reference evidence="10 11" key="1">
    <citation type="submission" date="2014-12" db="EMBL/GenBank/DDBJ databases">
        <title>Complete genome sequence of Francisella guanzhouensis strain 08HL01032 isolated from air-conditioning system in China.</title>
        <authorList>
            <person name="Svensson D."/>
            <person name="Ohrman C."/>
            <person name="Backman S."/>
            <person name="Karlsson E."/>
            <person name="Nilsson E."/>
            <person name="Bystrom M."/>
            <person name="Larkeryd A."/>
            <person name="Stenberg P."/>
            <person name="Scholtz H.C."/>
            <person name="Forsman M."/>
            <person name="Sjodin A."/>
        </authorList>
    </citation>
    <scope>NUCLEOTIDE SEQUENCE [LARGE SCALE GENOMIC DNA]</scope>
    <source>
        <strain evidence="10 11">08HL01032</strain>
    </source>
</reference>
<evidence type="ECO:0000256" key="8">
    <source>
        <dbReference type="RuleBase" id="RU365088"/>
    </source>
</evidence>
<feature type="transmembrane region" description="Helical" evidence="8">
    <location>
        <begin position="132"/>
        <end position="153"/>
    </location>
</feature>
<evidence type="ECO:0000256" key="3">
    <source>
        <dbReference type="ARBA" id="ARBA00022448"/>
    </source>
</evidence>
<keyword evidence="4" id="KW-1003">Cell membrane</keyword>
<dbReference type="NCBIfam" id="TIGR00710">
    <property type="entry name" value="efflux_Bcr_CflA"/>
    <property type="match status" value="1"/>
</dbReference>
<dbReference type="STRING" id="594679.SD28_00320"/>
<name>A0A0A8E2P0_9GAMM</name>
<protein>
    <recommendedName>
        <fullName evidence="8">Bcr/CflA family efflux transporter</fullName>
    </recommendedName>
</protein>
<dbReference type="Gene3D" id="1.20.1720.10">
    <property type="entry name" value="Multidrug resistance protein D"/>
    <property type="match status" value="1"/>
</dbReference>
<dbReference type="CDD" id="cd17320">
    <property type="entry name" value="MFS_MdfA_MDR_like"/>
    <property type="match status" value="1"/>
</dbReference>
<evidence type="ECO:0000256" key="4">
    <source>
        <dbReference type="ARBA" id="ARBA00022475"/>
    </source>
</evidence>
<gene>
    <name evidence="10" type="ORF">SD28_00320</name>
</gene>
<dbReference type="OrthoDB" id="5670831at2"/>
<feature type="transmembrane region" description="Helical" evidence="8">
    <location>
        <begin position="159"/>
        <end position="178"/>
    </location>
</feature>
<dbReference type="PANTHER" id="PTHR23502:SF132">
    <property type="entry name" value="POLYAMINE TRANSPORTER 2-RELATED"/>
    <property type="match status" value="1"/>
</dbReference>
<dbReference type="InterPro" id="IPR011701">
    <property type="entry name" value="MFS"/>
</dbReference>
<evidence type="ECO:0000256" key="5">
    <source>
        <dbReference type="ARBA" id="ARBA00022692"/>
    </source>
</evidence>
<dbReference type="PANTHER" id="PTHR23502">
    <property type="entry name" value="MAJOR FACILITATOR SUPERFAMILY"/>
    <property type="match status" value="1"/>
</dbReference>
<dbReference type="Pfam" id="PF07690">
    <property type="entry name" value="MFS_1"/>
    <property type="match status" value="1"/>
</dbReference>
<feature type="transmembrane region" description="Helical" evidence="8">
    <location>
        <begin position="9"/>
        <end position="29"/>
    </location>
</feature>
<evidence type="ECO:0000259" key="9">
    <source>
        <dbReference type="PROSITE" id="PS50850"/>
    </source>
</evidence>
<dbReference type="GO" id="GO:0042910">
    <property type="term" value="F:xenobiotic transmembrane transporter activity"/>
    <property type="evidence" value="ECO:0007669"/>
    <property type="project" value="InterPro"/>
</dbReference>
<dbReference type="RefSeq" id="WP_039122969.1">
    <property type="nucleotide sequence ID" value="NZ_CP010427.1"/>
</dbReference>
<proteinExistence type="inferred from homology"/>
<dbReference type="SUPFAM" id="SSF103473">
    <property type="entry name" value="MFS general substrate transporter"/>
    <property type="match status" value="1"/>
</dbReference>
<keyword evidence="7 8" id="KW-0472">Membrane</keyword>
<sequence>MYKITKPSLFILILMVSLGPFGDTIYAPVLPELKKILATDYSHVQLTITSYLLGYSISQILYGPLSDRYGRKPLILIGATFFIFSSIICIFIDNVETLIYARLLQGFGAAAGGVIATVAVKDAFELKEQGSIFAIMNIAFALAPAVGAILGIFLTPLLIFWILFIASSFLLINVTLFFPETIRKKNIEALKPRYLIKNYLSLFKDHQFFFATFILGINISVIYACLIEAPDIFVNILKLDKFNFLYLLTLMVIAVVSGSLICAKISRIIAYKHLVNFGMFCTLISGILCVYAFRKLTGMELSLALTGILSLTFIGVSFSVPLLTPIALENFTSTAGAASSIMGFMQMGIASITTAIMTQISLGSEFVLSFAFIILPIIGLAIFLPYSCYFLKK</sequence>
<dbReference type="EMBL" id="CP010427">
    <property type="protein sequence ID" value="AJC48214.1"/>
    <property type="molecule type" value="Genomic_DNA"/>
</dbReference>
<feature type="transmembrane region" description="Helical" evidence="8">
    <location>
        <begin position="99"/>
        <end position="120"/>
    </location>
</feature>
<feature type="transmembrane region" description="Helical" evidence="8">
    <location>
        <begin position="208"/>
        <end position="229"/>
    </location>
</feature>
<feature type="transmembrane region" description="Helical" evidence="8">
    <location>
        <begin position="244"/>
        <end position="262"/>
    </location>
</feature>
<keyword evidence="3 8" id="KW-0813">Transport</keyword>
<feature type="transmembrane region" description="Helical" evidence="8">
    <location>
        <begin position="366"/>
        <end position="391"/>
    </location>
</feature>
<dbReference type="InterPro" id="IPR004812">
    <property type="entry name" value="Efflux_drug-R_Bcr/CmlA"/>
</dbReference>
<organism evidence="10 11">
    <name type="scientific">Allofrancisella guangzhouensis</name>
    <dbReference type="NCBI Taxonomy" id="594679"/>
    <lineage>
        <taxon>Bacteria</taxon>
        <taxon>Pseudomonadati</taxon>
        <taxon>Pseudomonadota</taxon>
        <taxon>Gammaproteobacteria</taxon>
        <taxon>Thiotrichales</taxon>
        <taxon>Francisellaceae</taxon>
        <taxon>Allofrancisella</taxon>
    </lineage>
</organism>
<comment type="similarity">
    <text evidence="2 8">Belongs to the major facilitator superfamily. Bcr/CmlA family.</text>
</comment>
<dbReference type="HOGENOM" id="CLU_001265_47_1_6"/>
<keyword evidence="11" id="KW-1185">Reference proteome</keyword>
<evidence type="ECO:0000256" key="2">
    <source>
        <dbReference type="ARBA" id="ARBA00006236"/>
    </source>
</evidence>
<feature type="transmembrane region" description="Helical" evidence="8">
    <location>
        <begin position="74"/>
        <end position="93"/>
    </location>
</feature>
<feature type="transmembrane region" description="Helical" evidence="8">
    <location>
        <begin position="305"/>
        <end position="328"/>
    </location>
</feature>
<feature type="transmembrane region" description="Helical" evidence="8">
    <location>
        <begin position="274"/>
        <end position="293"/>
    </location>
</feature>
<accession>A0A0A8E2P0</accession>
<dbReference type="InterPro" id="IPR036259">
    <property type="entry name" value="MFS_trans_sf"/>
</dbReference>
<dbReference type="AlphaFoldDB" id="A0A0A8E2P0"/>
<dbReference type="Proteomes" id="UP000031104">
    <property type="component" value="Chromosome"/>
</dbReference>
<keyword evidence="5 8" id="KW-0812">Transmembrane</keyword>
<feature type="transmembrane region" description="Helical" evidence="8">
    <location>
        <begin position="41"/>
        <end position="62"/>
    </location>
</feature>
<dbReference type="KEGG" id="fgu:SD28_00320"/>
<evidence type="ECO:0000256" key="1">
    <source>
        <dbReference type="ARBA" id="ARBA00004651"/>
    </source>
</evidence>
<evidence type="ECO:0000256" key="6">
    <source>
        <dbReference type="ARBA" id="ARBA00022989"/>
    </source>
</evidence>
<keyword evidence="6 8" id="KW-1133">Transmembrane helix</keyword>
<evidence type="ECO:0000313" key="10">
    <source>
        <dbReference type="EMBL" id="AJC48214.1"/>
    </source>
</evidence>
<dbReference type="PROSITE" id="PS50850">
    <property type="entry name" value="MFS"/>
    <property type="match status" value="1"/>
</dbReference>
<evidence type="ECO:0000313" key="11">
    <source>
        <dbReference type="Proteomes" id="UP000031104"/>
    </source>
</evidence>
<feature type="transmembrane region" description="Helical" evidence="8">
    <location>
        <begin position="340"/>
        <end position="360"/>
    </location>
</feature>
<feature type="domain" description="Major facilitator superfamily (MFS) profile" evidence="9">
    <location>
        <begin position="8"/>
        <end position="388"/>
    </location>
</feature>
<comment type="subcellular location">
    <subcellularLocation>
        <location evidence="8">Cell inner membrane</location>
        <topology evidence="8">Multi-pass membrane protein</topology>
    </subcellularLocation>
    <subcellularLocation>
        <location evidence="1">Cell membrane</location>
        <topology evidence="1">Multi-pass membrane protein</topology>
    </subcellularLocation>
</comment>
<keyword evidence="8" id="KW-0997">Cell inner membrane</keyword>
<evidence type="ECO:0000256" key="7">
    <source>
        <dbReference type="ARBA" id="ARBA00023136"/>
    </source>
</evidence>
<dbReference type="GO" id="GO:0005886">
    <property type="term" value="C:plasma membrane"/>
    <property type="evidence" value="ECO:0007669"/>
    <property type="project" value="UniProtKB-SubCell"/>
</dbReference>
<dbReference type="InterPro" id="IPR020846">
    <property type="entry name" value="MFS_dom"/>
</dbReference>